<evidence type="ECO:0000313" key="3">
    <source>
        <dbReference type="Proteomes" id="UP000576082"/>
    </source>
</evidence>
<keyword evidence="1" id="KW-0732">Signal</keyword>
<reference evidence="2 3" key="1">
    <citation type="submission" date="2020-04" db="EMBL/GenBank/DDBJ databases">
        <title>Flammeovirga sp. SR4, a novel species isolated from seawater.</title>
        <authorList>
            <person name="Wang X."/>
        </authorList>
    </citation>
    <scope>NUCLEOTIDE SEQUENCE [LARGE SCALE GENOMIC DNA]</scope>
    <source>
        <strain evidence="2 3">ATCC 23126</strain>
    </source>
</reference>
<evidence type="ECO:0000313" key="2">
    <source>
        <dbReference type="EMBL" id="NME72528.1"/>
    </source>
</evidence>
<keyword evidence="3" id="KW-1185">Reference proteome</keyword>
<dbReference type="EMBL" id="JABANE010000172">
    <property type="protein sequence ID" value="NME72528.1"/>
    <property type="molecule type" value="Genomic_DNA"/>
</dbReference>
<organism evidence="2 3">
    <name type="scientific">Flammeovirga aprica JL-4</name>
    <dbReference type="NCBI Taxonomy" id="694437"/>
    <lineage>
        <taxon>Bacteria</taxon>
        <taxon>Pseudomonadati</taxon>
        <taxon>Bacteroidota</taxon>
        <taxon>Cytophagia</taxon>
        <taxon>Cytophagales</taxon>
        <taxon>Flammeovirgaceae</taxon>
        <taxon>Flammeovirga</taxon>
    </lineage>
</organism>
<dbReference type="Proteomes" id="UP000576082">
    <property type="component" value="Unassembled WGS sequence"/>
</dbReference>
<proteinExistence type="predicted"/>
<evidence type="ECO:0000256" key="1">
    <source>
        <dbReference type="SAM" id="SignalP"/>
    </source>
</evidence>
<feature type="signal peptide" evidence="1">
    <location>
        <begin position="1"/>
        <end position="19"/>
    </location>
</feature>
<comment type="caution">
    <text evidence="2">The sequence shown here is derived from an EMBL/GenBank/DDBJ whole genome shotgun (WGS) entry which is preliminary data.</text>
</comment>
<gene>
    <name evidence="2" type="ORF">HHU12_31495</name>
</gene>
<name>A0A7X9S175_9BACT</name>
<accession>A0A7X9S175</accession>
<sequence>MKKALIILSMLFLPLLTMANEVIVKTKSKTPKYVLVEGKMVKVGTFPKGQVLKIYKDPEIVGKVEYKARVNYHKTDCGHLISTRNFKKH</sequence>
<dbReference type="AlphaFoldDB" id="A0A7X9S175"/>
<dbReference type="RefSeq" id="WP_169660714.1">
    <property type="nucleotide sequence ID" value="NZ_JABANE010000172.1"/>
</dbReference>
<protein>
    <submittedName>
        <fullName evidence="2">Uncharacterized protein</fullName>
    </submittedName>
</protein>
<feature type="chain" id="PRO_5031423556" evidence="1">
    <location>
        <begin position="20"/>
        <end position="89"/>
    </location>
</feature>